<proteinExistence type="predicted"/>
<accession>A0ACC3SSS8</accession>
<keyword evidence="1" id="KW-0808">Transferase</keyword>
<comment type="caution">
    <text evidence="1">The sequence shown here is derived from an EMBL/GenBank/DDBJ whole genome shotgun (WGS) entry which is preliminary data.</text>
</comment>
<gene>
    <name evidence="1" type="ORF">V1525DRAFT_349710</name>
</gene>
<protein>
    <submittedName>
        <fullName evidence="1">Methyltransferase TRM13-domain-containing protein</fullName>
    </submittedName>
</protein>
<organism evidence="1 2">
    <name type="scientific">Lipomyces kononenkoae</name>
    <name type="common">Yeast</name>
    <dbReference type="NCBI Taxonomy" id="34357"/>
    <lineage>
        <taxon>Eukaryota</taxon>
        <taxon>Fungi</taxon>
        <taxon>Dikarya</taxon>
        <taxon>Ascomycota</taxon>
        <taxon>Saccharomycotina</taxon>
        <taxon>Lipomycetes</taxon>
        <taxon>Lipomycetales</taxon>
        <taxon>Lipomycetaceae</taxon>
        <taxon>Lipomyces</taxon>
    </lineage>
</organism>
<evidence type="ECO:0000313" key="2">
    <source>
        <dbReference type="Proteomes" id="UP001433508"/>
    </source>
</evidence>
<dbReference type="EMBL" id="MU971454">
    <property type="protein sequence ID" value="KAK9234703.1"/>
    <property type="molecule type" value="Genomic_DNA"/>
</dbReference>
<name>A0ACC3SSS8_LIPKO</name>
<evidence type="ECO:0000313" key="1">
    <source>
        <dbReference type="EMBL" id="KAK9234703.1"/>
    </source>
</evidence>
<keyword evidence="1" id="KW-0489">Methyltransferase</keyword>
<reference evidence="2" key="1">
    <citation type="journal article" date="2024" name="Front. Bioeng. Biotechnol.">
        <title>Genome-scale model development and genomic sequencing of the oleaginous clade Lipomyces.</title>
        <authorList>
            <person name="Czajka J.J."/>
            <person name="Han Y."/>
            <person name="Kim J."/>
            <person name="Mondo S.J."/>
            <person name="Hofstad B.A."/>
            <person name="Robles A."/>
            <person name="Haridas S."/>
            <person name="Riley R."/>
            <person name="LaButti K."/>
            <person name="Pangilinan J."/>
            <person name="Andreopoulos W."/>
            <person name="Lipzen A."/>
            <person name="Yan J."/>
            <person name="Wang M."/>
            <person name="Ng V."/>
            <person name="Grigoriev I.V."/>
            <person name="Spatafora J.W."/>
            <person name="Magnuson J.K."/>
            <person name="Baker S.E."/>
            <person name="Pomraning K.R."/>
        </authorList>
    </citation>
    <scope>NUCLEOTIDE SEQUENCE [LARGE SCALE GENOMIC DNA]</scope>
    <source>
        <strain evidence="2">CBS 7786</strain>
    </source>
</reference>
<sequence>MTRRATERFCAQHLAAVEISVGVPEGPLSSKSTNVRVKCPIDPSHSVWLHALQRHVKRCQASKEVIRSPWHVPDINLVRFGLDPSVTSGAPITFEDYQKCIAFVDKFYQNEIQGTKYTEIPLRQLQHEGLERRLNELSNKKHAIQQGSLISAVEDAGLLLCENSFVEFGAGRGELSRYLNQAILHKYNNEPTHPPSFLLIDRCGMRMKFDSKIVKDSEDLGSKHPTTPIVHRYKIDIKDLDLRKEDNNQLRRRSDAKGSLVAISKHLCGAATDLTIQCLMNYYRNRNDNDEDKMDLAGIVIALCCRHRCSYSSYPLEYLTKHMNIDPRGFEILCKMSSWAVCGRRHQNRDTSDSGKSEMRVNEDDAELDADSGDSNDEDNQDGQAHVSGLSISRREEIGMKVRSIIDYARVRKLEDQGFQVELIRYVDKAISSENVCLVAMPIQK</sequence>
<keyword evidence="2" id="KW-1185">Reference proteome</keyword>
<dbReference type="Proteomes" id="UP001433508">
    <property type="component" value="Unassembled WGS sequence"/>
</dbReference>